<reference evidence="2 3" key="1">
    <citation type="submission" date="2009-01" db="EMBL/GenBank/DDBJ databases">
        <title>Complete sequence of chromosome of Methylobacterium nodulans ORS 2060.</title>
        <authorList>
            <consortium name="US DOE Joint Genome Institute"/>
            <person name="Lucas S."/>
            <person name="Copeland A."/>
            <person name="Lapidus A."/>
            <person name="Glavina del Rio T."/>
            <person name="Dalin E."/>
            <person name="Tice H."/>
            <person name="Bruce D."/>
            <person name="Goodwin L."/>
            <person name="Pitluck S."/>
            <person name="Sims D."/>
            <person name="Brettin T."/>
            <person name="Detter J.C."/>
            <person name="Han C."/>
            <person name="Larimer F."/>
            <person name="Land M."/>
            <person name="Hauser L."/>
            <person name="Kyrpides N."/>
            <person name="Ivanova N."/>
            <person name="Marx C.J."/>
            <person name="Richardson P."/>
        </authorList>
    </citation>
    <scope>NUCLEOTIDE SEQUENCE [LARGE SCALE GENOMIC DNA]</scope>
    <source>
        <strain evidence="3">LMG 21967 / CNCM I-2342 / ORS 2060</strain>
    </source>
</reference>
<evidence type="ECO:0000256" key="1">
    <source>
        <dbReference type="SAM" id="MobiDB-lite"/>
    </source>
</evidence>
<accession>B8INV4</accession>
<feature type="compositionally biased region" description="Low complexity" evidence="1">
    <location>
        <begin position="147"/>
        <end position="158"/>
    </location>
</feature>
<protein>
    <recommendedName>
        <fullName evidence="4">Phage replisome organiser N-terminal domain-containing protein</fullName>
    </recommendedName>
</protein>
<feature type="region of interest" description="Disordered" evidence="1">
    <location>
        <begin position="102"/>
        <end position="173"/>
    </location>
</feature>
<name>B8INV4_METNO</name>
<proteinExistence type="predicted"/>
<dbReference type="AlphaFoldDB" id="B8INV4"/>
<keyword evidence="3" id="KW-1185">Reference proteome</keyword>
<evidence type="ECO:0000313" key="3">
    <source>
        <dbReference type="Proteomes" id="UP000008207"/>
    </source>
</evidence>
<evidence type="ECO:0008006" key="4">
    <source>
        <dbReference type="Google" id="ProtNLM"/>
    </source>
</evidence>
<dbReference type="OrthoDB" id="8243486at2"/>
<dbReference type="Proteomes" id="UP000008207">
    <property type="component" value="Chromosome"/>
</dbReference>
<dbReference type="RefSeq" id="WP_015930128.1">
    <property type="nucleotide sequence ID" value="NC_011894.1"/>
</dbReference>
<dbReference type="eggNOG" id="COG3935">
    <property type="taxonomic scope" value="Bacteria"/>
</dbReference>
<dbReference type="EMBL" id="CP001349">
    <property type="protein sequence ID" value="ACL58470.1"/>
    <property type="molecule type" value="Genomic_DNA"/>
</dbReference>
<feature type="compositionally biased region" description="Basic and acidic residues" evidence="1">
    <location>
        <begin position="102"/>
        <end position="111"/>
    </location>
</feature>
<dbReference type="STRING" id="460265.Mnod_3560"/>
<gene>
    <name evidence="2" type="ordered locus">Mnod_3560</name>
</gene>
<organism evidence="2 3">
    <name type="scientific">Methylobacterium nodulans (strain LMG 21967 / CNCM I-2342 / ORS 2060)</name>
    <dbReference type="NCBI Taxonomy" id="460265"/>
    <lineage>
        <taxon>Bacteria</taxon>
        <taxon>Pseudomonadati</taxon>
        <taxon>Pseudomonadota</taxon>
        <taxon>Alphaproteobacteria</taxon>
        <taxon>Hyphomicrobiales</taxon>
        <taxon>Methylobacteriaceae</taxon>
        <taxon>Methylobacterium</taxon>
    </lineage>
</organism>
<dbReference type="HOGENOM" id="CLU_1433004_0_0_5"/>
<sequence>MTGTVYGKWYWSDWLSDPGVRASSYAARGLWMDLLCIAATADPTGYVVLNGRPLIASDIARLTGGDASEVEILLDELARNGVFTRDRHGRIYSRRMVREAKSAKISRENGKKGGNPNLRKQKGIPDRDNPPDKGGLNTQKPEARSQLALAARARPGRGWLRRSRNWPPSALCQTPTASRCGWLRVTSPS</sequence>
<evidence type="ECO:0000313" key="2">
    <source>
        <dbReference type="EMBL" id="ACL58470.1"/>
    </source>
</evidence>
<dbReference type="KEGG" id="mno:Mnod_3560"/>